<feature type="non-terminal residue" evidence="2">
    <location>
        <position position="20"/>
    </location>
</feature>
<proteinExistence type="predicted"/>
<dbReference type="AlphaFoldDB" id="A0A6J4PMC8"/>
<evidence type="ECO:0000313" key="2">
    <source>
        <dbReference type="EMBL" id="CAA9414859.1"/>
    </source>
</evidence>
<accession>A0A6J4PMC8</accession>
<organism evidence="2">
    <name type="scientific">uncultured Rubrobacteraceae bacterium</name>
    <dbReference type="NCBI Taxonomy" id="349277"/>
    <lineage>
        <taxon>Bacteria</taxon>
        <taxon>Bacillati</taxon>
        <taxon>Actinomycetota</taxon>
        <taxon>Rubrobacteria</taxon>
        <taxon>Rubrobacterales</taxon>
        <taxon>Rubrobacteraceae</taxon>
        <taxon>environmental samples</taxon>
    </lineage>
</organism>
<reference evidence="2" key="1">
    <citation type="submission" date="2020-02" db="EMBL/GenBank/DDBJ databases">
        <authorList>
            <person name="Meier V. D."/>
        </authorList>
    </citation>
    <scope>NUCLEOTIDE SEQUENCE</scope>
    <source>
        <strain evidence="2">AVDCRST_MAG55</strain>
    </source>
</reference>
<feature type="non-terminal residue" evidence="2">
    <location>
        <position position="1"/>
    </location>
</feature>
<name>A0A6J4PMC8_9ACTN</name>
<sequence length="20" mass="1724">CGTSTASGSGNSPPSSRGGG</sequence>
<gene>
    <name evidence="2" type="ORF">AVDCRST_MAG55-1588</name>
</gene>
<evidence type="ECO:0000256" key="1">
    <source>
        <dbReference type="SAM" id="MobiDB-lite"/>
    </source>
</evidence>
<dbReference type="EMBL" id="CADCUZ010000068">
    <property type="protein sequence ID" value="CAA9414859.1"/>
    <property type="molecule type" value="Genomic_DNA"/>
</dbReference>
<protein>
    <submittedName>
        <fullName evidence="2">Uncharacterized protein</fullName>
    </submittedName>
</protein>
<feature type="region of interest" description="Disordered" evidence="1">
    <location>
        <begin position="1"/>
        <end position="20"/>
    </location>
</feature>